<organism evidence="2 3">
    <name type="scientific">Yarrowia lipolytica</name>
    <name type="common">Candida lipolytica</name>
    <dbReference type="NCBI Taxonomy" id="4952"/>
    <lineage>
        <taxon>Eukaryota</taxon>
        <taxon>Fungi</taxon>
        <taxon>Dikarya</taxon>
        <taxon>Ascomycota</taxon>
        <taxon>Saccharomycotina</taxon>
        <taxon>Dipodascomycetes</taxon>
        <taxon>Dipodascales</taxon>
        <taxon>Dipodascales incertae sedis</taxon>
        <taxon>Yarrowia</taxon>
    </lineage>
</organism>
<dbReference type="Pfam" id="PF00961">
    <property type="entry name" value="LAGLIDADG_1"/>
    <property type="match status" value="1"/>
</dbReference>
<keyword evidence="2" id="KW-0496">Mitochondrion</keyword>
<dbReference type="PANTHER" id="PTHR37520:SF1">
    <property type="entry name" value="INTRON-ENCODED DNA ENDONUCLEASE AI2A-RELATED"/>
    <property type="match status" value="1"/>
</dbReference>
<sequence>QLARKNLIMILRKQSICVEFIISPIINNSQVTKALYYIYKYKYNNNNNYFFNSYFALRLLKEELWKVNIISQLVGTSEAIRLLSNIYTNINKRYISIKHFIINRLLFINISILTKRIRVYTKNKKKSSYNNYKYDSILTKSSNNFLINRVGIRHNSNIIKSKDINIELKPIKKDLVEHKKFVQWLAGLIDGDGHFNKSKQGRSALLITMDIRDQGLLFEIKHKYGGHIRKIAGANAVRYDLRQDKGLINLLKDVNGLIRNPKRLLQMNILCKHYNIETKFSKPLTYYDGWLAGIIDSDGSIYFNKSSGQLFISVSQKEKHILDPLISIYGGRIDFSNSKKDSYKYKYIIYRKKEVLNLLDNYFKHYQLRSAKDIRIKMIPKLYELYIYRNKPEEVVKYAEWISFLDKWNKIVR</sequence>
<feature type="domain" description="Homing endonuclease LAGLIDADG" evidence="1">
    <location>
        <begin position="291"/>
        <end position="381"/>
    </location>
</feature>
<evidence type="ECO:0000313" key="3">
    <source>
        <dbReference type="Proteomes" id="UP000182444"/>
    </source>
</evidence>
<dbReference type="PANTHER" id="PTHR37520">
    <property type="entry name" value="INTRON-ENCODED DNA ENDONUCLEASE AI2A-RELATED"/>
    <property type="match status" value="1"/>
</dbReference>
<dbReference type="GO" id="GO:0004519">
    <property type="term" value="F:endonuclease activity"/>
    <property type="evidence" value="ECO:0007669"/>
    <property type="project" value="InterPro"/>
</dbReference>
<dbReference type="InterPro" id="IPR027434">
    <property type="entry name" value="Homing_endonucl"/>
</dbReference>
<evidence type="ECO:0000313" key="2">
    <source>
        <dbReference type="EMBL" id="AOW08012.1"/>
    </source>
</evidence>
<accession>A0A1D8NQV4</accession>
<dbReference type="SUPFAM" id="SSF55608">
    <property type="entry name" value="Homing endonucleases"/>
    <property type="match status" value="2"/>
</dbReference>
<protein>
    <recommendedName>
        <fullName evidence="1">Homing endonuclease LAGLIDADG domain-containing protein</fullName>
    </recommendedName>
</protein>
<dbReference type="Gene3D" id="3.10.28.10">
    <property type="entry name" value="Homing endonucleases"/>
    <property type="match status" value="2"/>
</dbReference>
<dbReference type="EMBL" id="CP017559">
    <property type="protein sequence ID" value="AOW08012.1"/>
    <property type="molecule type" value="Genomic_DNA"/>
</dbReference>
<feature type="non-terminal residue" evidence="2">
    <location>
        <position position="1"/>
    </location>
</feature>
<geneLocation type="mitochondrion" evidence="2"/>
<name>A0A1D8NQV4_YARLL</name>
<dbReference type="VEuPathDB" id="FungiDB:YALI1_M00338g2"/>
<evidence type="ECO:0000259" key="1">
    <source>
        <dbReference type="Pfam" id="PF00961"/>
    </source>
</evidence>
<reference evidence="2 3" key="1">
    <citation type="journal article" date="2016" name="PLoS ONE">
        <title>Sequence Assembly of Yarrowia lipolytica Strain W29/CLIB89 Shows Transposable Element Diversity.</title>
        <authorList>
            <person name="Magnan C."/>
            <person name="Yu J."/>
            <person name="Chang I."/>
            <person name="Jahn E."/>
            <person name="Kanomata Y."/>
            <person name="Wu J."/>
            <person name="Zeller M."/>
            <person name="Oakes M."/>
            <person name="Baldi P."/>
            <person name="Sandmeyer S."/>
        </authorList>
    </citation>
    <scope>NUCLEOTIDE SEQUENCE [LARGE SCALE GENOMIC DNA]</scope>
    <source>
        <strain evidence="3">CLIB89(W29)</strain>
    </source>
</reference>
<dbReference type="AlphaFoldDB" id="A0A1D8NQV4"/>
<proteinExistence type="predicted"/>
<gene>
    <name evidence="2" type="ORF">YALI1_M00338g2</name>
</gene>
<dbReference type="InterPro" id="IPR004860">
    <property type="entry name" value="LAGLIDADG_dom"/>
</dbReference>
<dbReference type="Proteomes" id="UP000182444">
    <property type="component" value="Mitochondrion MT"/>
</dbReference>